<evidence type="ECO:0000313" key="6">
    <source>
        <dbReference type="Proteomes" id="UP000326944"/>
    </source>
</evidence>
<evidence type="ECO:0000313" key="5">
    <source>
        <dbReference type="EMBL" id="QFR50410.1"/>
    </source>
</evidence>
<dbReference type="InterPro" id="IPR029787">
    <property type="entry name" value="Nucleotide_cyclase"/>
</dbReference>
<dbReference type="SUPFAM" id="SSF141868">
    <property type="entry name" value="EAL domain-like"/>
    <property type="match status" value="1"/>
</dbReference>
<dbReference type="SUPFAM" id="SSF55073">
    <property type="entry name" value="Nucleotide cyclase"/>
    <property type="match status" value="1"/>
</dbReference>
<dbReference type="PROSITE" id="PS50883">
    <property type="entry name" value="EAL"/>
    <property type="match status" value="1"/>
</dbReference>
<dbReference type="KEGG" id="sulg:FJR48_02260"/>
<dbReference type="Pfam" id="PF00990">
    <property type="entry name" value="GGDEF"/>
    <property type="match status" value="1"/>
</dbReference>
<dbReference type="CDD" id="cd01948">
    <property type="entry name" value="EAL"/>
    <property type="match status" value="1"/>
</dbReference>
<keyword evidence="2" id="KW-1133">Transmembrane helix</keyword>
<dbReference type="SMART" id="SM00052">
    <property type="entry name" value="EAL"/>
    <property type="match status" value="1"/>
</dbReference>
<feature type="transmembrane region" description="Helical" evidence="2">
    <location>
        <begin position="146"/>
        <end position="164"/>
    </location>
</feature>
<keyword evidence="6" id="KW-1185">Reference proteome</keyword>
<dbReference type="Proteomes" id="UP000326944">
    <property type="component" value="Chromosome"/>
</dbReference>
<feature type="domain" description="EAL" evidence="3">
    <location>
        <begin position="380"/>
        <end position="623"/>
    </location>
</feature>
<dbReference type="SMART" id="SM00267">
    <property type="entry name" value="GGDEF"/>
    <property type="match status" value="1"/>
</dbReference>
<organism evidence="5 6">
    <name type="scientific">Sulfurimonas lithotrophica</name>
    <dbReference type="NCBI Taxonomy" id="2590022"/>
    <lineage>
        <taxon>Bacteria</taxon>
        <taxon>Pseudomonadati</taxon>
        <taxon>Campylobacterota</taxon>
        <taxon>Epsilonproteobacteria</taxon>
        <taxon>Campylobacterales</taxon>
        <taxon>Sulfurimonadaceae</taxon>
        <taxon>Sulfurimonas</taxon>
    </lineage>
</organism>
<keyword evidence="1" id="KW-0175">Coiled coil</keyword>
<dbReference type="InterPro" id="IPR050706">
    <property type="entry name" value="Cyclic-di-GMP_PDE-like"/>
</dbReference>
<dbReference type="PANTHER" id="PTHR33121:SF79">
    <property type="entry name" value="CYCLIC DI-GMP PHOSPHODIESTERASE PDED-RELATED"/>
    <property type="match status" value="1"/>
</dbReference>
<keyword evidence="2" id="KW-0812">Transmembrane</keyword>
<name>A0A5P8P4F2_9BACT</name>
<evidence type="ECO:0000259" key="3">
    <source>
        <dbReference type="PROSITE" id="PS50883"/>
    </source>
</evidence>
<dbReference type="CDD" id="cd01949">
    <property type="entry name" value="GGDEF"/>
    <property type="match status" value="1"/>
</dbReference>
<dbReference type="AlphaFoldDB" id="A0A5P8P4F2"/>
<dbReference type="InterPro" id="IPR000160">
    <property type="entry name" value="GGDEF_dom"/>
</dbReference>
<dbReference type="PANTHER" id="PTHR33121">
    <property type="entry name" value="CYCLIC DI-GMP PHOSPHODIESTERASE PDEF"/>
    <property type="match status" value="1"/>
</dbReference>
<dbReference type="PROSITE" id="PS50887">
    <property type="entry name" value="GGDEF"/>
    <property type="match status" value="1"/>
</dbReference>
<sequence length="623" mass="72297">MISEIENKYLNLSKNIQKLNLNIEEKQSNVLQSILLGKKPQKNHTHLEAIVDDIYEMIKFDLRLKNLLQDKLLVLKKRLVSYKSVEVSVIESLNSKYKEDLEDAIIGYNEVTKGFTEDVSEVEQTIRSIIKNTIVELRESNSLSQMMVITSFLITLIIVIFSVLKLNSLQNNLSKELKRSSEAEEKQKNLQEQLLKYNENLENEITKKTNELYQKVYTHFLSGLPNRNKLLEDFQIYDFSMVALLDIDKFQKFNDVYGEEMGNLALQETAKFIEDFIDIEGANIYHVSGDEFVVAVQENTNIDKDRFLHSINHFINIYKKNIFDIGEHRHSFVMSAGISFYGAKKMLAFADMALKDAKNRNQHVSVFSESKEIEKRHKDDIECKNLLLEAFKNDGIISYFQPISPIQDPSLETKYESLVRIKKGEDIITPHTFIDVAKQNKVYYKLTRKVFQNTLATIKKYKIPCSLNISVVDIENERTVENIYEMIDNFNYNNLLTIEILETEEFKDYDVVYKFCRKIRSYGIKIALDDFGSGYSNFTHILNLPIDFIKIDSSLISNIDRDKQSQIMVETIVGLAQKINVKTIAEYVSSKEILDTVKKLKVDYAQGFYVGKPEDISKYCFNL</sequence>
<dbReference type="InterPro" id="IPR001633">
    <property type="entry name" value="EAL_dom"/>
</dbReference>
<evidence type="ECO:0000256" key="1">
    <source>
        <dbReference type="SAM" id="Coils"/>
    </source>
</evidence>
<dbReference type="EMBL" id="CP043617">
    <property type="protein sequence ID" value="QFR50410.1"/>
    <property type="molecule type" value="Genomic_DNA"/>
</dbReference>
<keyword evidence="2" id="KW-0472">Membrane</keyword>
<feature type="coiled-coil region" evidence="1">
    <location>
        <begin position="166"/>
        <end position="211"/>
    </location>
</feature>
<evidence type="ECO:0000259" key="4">
    <source>
        <dbReference type="PROSITE" id="PS50887"/>
    </source>
</evidence>
<dbReference type="NCBIfam" id="TIGR00254">
    <property type="entry name" value="GGDEF"/>
    <property type="match status" value="1"/>
</dbReference>
<evidence type="ECO:0000256" key="2">
    <source>
        <dbReference type="SAM" id="Phobius"/>
    </source>
</evidence>
<gene>
    <name evidence="5" type="ORF">FJR48_02260</name>
</gene>
<dbReference type="InterPro" id="IPR035919">
    <property type="entry name" value="EAL_sf"/>
</dbReference>
<dbReference type="GO" id="GO:0071111">
    <property type="term" value="F:cyclic-guanylate-specific phosphodiesterase activity"/>
    <property type="evidence" value="ECO:0007669"/>
    <property type="project" value="InterPro"/>
</dbReference>
<protein>
    <submittedName>
        <fullName evidence="5">GGDEF and EAL domain-containing protein</fullName>
    </submittedName>
</protein>
<dbReference type="InterPro" id="IPR043128">
    <property type="entry name" value="Rev_trsase/Diguanyl_cyclase"/>
</dbReference>
<feature type="domain" description="GGDEF" evidence="4">
    <location>
        <begin position="238"/>
        <end position="370"/>
    </location>
</feature>
<accession>A0A5P8P4F2</accession>
<proteinExistence type="predicted"/>
<dbReference type="Pfam" id="PF00563">
    <property type="entry name" value="EAL"/>
    <property type="match status" value="1"/>
</dbReference>
<reference evidence="5 6" key="1">
    <citation type="submission" date="2019-09" db="EMBL/GenBank/DDBJ databases">
        <title>Sulfurimonas gotlandica sp. nov., a chemoautotrophic and psychrotolerant epsilonproteobacterium isolated from a pelagic redoxcline, and an emended description of the genus Sulfurimonas.</title>
        <authorList>
            <person name="Wang S."/>
            <person name="Jiang L."/>
            <person name="Shao S."/>
        </authorList>
    </citation>
    <scope>NUCLEOTIDE SEQUENCE [LARGE SCALE GENOMIC DNA]</scope>
    <source>
        <strain evidence="5 6">GYSZ_1</strain>
    </source>
</reference>
<feature type="coiled-coil region" evidence="1">
    <location>
        <begin position="2"/>
        <end position="29"/>
    </location>
</feature>
<dbReference type="OrthoDB" id="9790732at2"/>
<dbReference type="Gene3D" id="3.30.70.270">
    <property type="match status" value="1"/>
</dbReference>
<dbReference type="Gene3D" id="3.20.20.450">
    <property type="entry name" value="EAL domain"/>
    <property type="match status" value="1"/>
</dbReference>